<organism evidence="2 3">
    <name type="scientific">Vespula pensylvanica</name>
    <name type="common">Western yellow jacket</name>
    <name type="synonym">Wasp</name>
    <dbReference type="NCBI Taxonomy" id="30213"/>
    <lineage>
        <taxon>Eukaryota</taxon>
        <taxon>Metazoa</taxon>
        <taxon>Ecdysozoa</taxon>
        <taxon>Arthropoda</taxon>
        <taxon>Hexapoda</taxon>
        <taxon>Insecta</taxon>
        <taxon>Pterygota</taxon>
        <taxon>Neoptera</taxon>
        <taxon>Endopterygota</taxon>
        <taxon>Hymenoptera</taxon>
        <taxon>Apocrita</taxon>
        <taxon>Aculeata</taxon>
        <taxon>Vespoidea</taxon>
        <taxon>Vespidae</taxon>
        <taxon>Vespinae</taxon>
        <taxon>Vespula</taxon>
    </lineage>
</organism>
<sequence>MGLKRLTDGFSLVGDDIGAASRRARERGIILGPNGKDSRMDGCHTRLGVVAKCYEEAEDTRVDPYGIVLFDDGISHGYERIGKSGNIVKRDLSKSLDESSDQEEEEEEEQEEEEEEEGGGGEGGGK</sequence>
<proteinExistence type="predicted"/>
<feature type="compositionally biased region" description="Acidic residues" evidence="1">
    <location>
        <begin position="98"/>
        <end position="119"/>
    </location>
</feature>
<evidence type="ECO:0000313" key="2">
    <source>
        <dbReference type="EMBL" id="KAF7438839.1"/>
    </source>
</evidence>
<accession>A0A834PFN5</accession>
<evidence type="ECO:0000256" key="1">
    <source>
        <dbReference type="SAM" id="MobiDB-lite"/>
    </source>
</evidence>
<feature type="region of interest" description="Disordered" evidence="1">
    <location>
        <begin position="89"/>
        <end position="126"/>
    </location>
</feature>
<dbReference type="EMBL" id="JACSDY010000001">
    <property type="protein sequence ID" value="KAF7438839.1"/>
    <property type="molecule type" value="Genomic_DNA"/>
</dbReference>
<protein>
    <submittedName>
        <fullName evidence="2">Uncharacterized protein</fullName>
    </submittedName>
</protein>
<reference evidence="2" key="1">
    <citation type="journal article" date="2020" name="G3 (Bethesda)">
        <title>High-Quality Assemblies for Three Invasive Social Wasps from the &lt;i&gt;Vespula&lt;/i&gt; Genus.</title>
        <authorList>
            <person name="Harrop T.W.R."/>
            <person name="Guhlin J."/>
            <person name="McLaughlin G.M."/>
            <person name="Permina E."/>
            <person name="Stockwell P."/>
            <person name="Gilligan J."/>
            <person name="Le Lec M.F."/>
            <person name="Gruber M.A.M."/>
            <person name="Quinn O."/>
            <person name="Lovegrove M."/>
            <person name="Duncan E.J."/>
            <person name="Remnant E.J."/>
            <person name="Van Eeckhoven J."/>
            <person name="Graham B."/>
            <person name="Knapp R.A."/>
            <person name="Langford K.W."/>
            <person name="Kronenberg Z."/>
            <person name="Press M.O."/>
            <person name="Eacker S.M."/>
            <person name="Wilson-Rankin E.E."/>
            <person name="Purcell J."/>
            <person name="Lester P.J."/>
            <person name="Dearden P.K."/>
        </authorList>
    </citation>
    <scope>NUCLEOTIDE SEQUENCE</scope>
    <source>
        <strain evidence="2">Volc-1</strain>
    </source>
</reference>
<dbReference type="Proteomes" id="UP000600918">
    <property type="component" value="Unassembled WGS sequence"/>
</dbReference>
<comment type="caution">
    <text evidence="2">The sequence shown here is derived from an EMBL/GenBank/DDBJ whole genome shotgun (WGS) entry which is preliminary data.</text>
</comment>
<name>A0A834PFN5_VESPE</name>
<evidence type="ECO:0000313" key="3">
    <source>
        <dbReference type="Proteomes" id="UP000600918"/>
    </source>
</evidence>
<keyword evidence="3" id="KW-1185">Reference proteome</keyword>
<dbReference type="AlphaFoldDB" id="A0A834PFN5"/>
<gene>
    <name evidence="2" type="ORF">H0235_001230</name>
</gene>